<dbReference type="InterPro" id="IPR016140">
    <property type="entry name" value="Bifunc_inhib/LTP/seed_store"/>
</dbReference>
<dbReference type="EMBL" id="JBEDUW010000001">
    <property type="protein sequence ID" value="KAK9951225.1"/>
    <property type="molecule type" value="Genomic_DNA"/>
</dbReference>
<sequence>MKLSNMMLAAVVLVFFLTSDLAVVAGGRPAAEEAVTCNPLELSSCLDPIRYGSRPSSTCCQKLKEQIPCFYGYLKNPVLRGYVSGPNARKLSSNCGVPYPRC</sequence>
<dbReference type="PANTHER" id="PTHR33214:SF44">
    <property type="entry name" value="NON-SPECIFIC LIPID TRANSFER PROTEIN GPI-ANCHORED 33"/>
    <property type="match status" value="1"/>
</dbReference>
<proteinExistence type="predicted"/>
<dbReference type="AlphaFoldDB" id="A0AAW1YR78"/>
<evidence type="ECO:0000256" key="2">
    <source>
        <dbReference type="ARBA" id="ARBA00022448"/>
    </source>
</evidence>
<comment type="caution">
    <text evidence="6">The sequence shown here is derived from an EMBL/GenBank/DDBJ whole genome shotgun (WGS) entry which is preliminary data.</text>
</comment>
<keyword evidence="2" id="KW-0813">Transport</keyword>
<evidence type="ECO:0000256" key="3">
    <source>
        <dbReference type="ARBA" id="ARBA00023121"/>
    </source>
</evidence>
<dbReference type="PANTHER" id="PTHR33214">
    <property type="entry name" value="BIFUNCTIONAL INHIBITOR/LIPID-TRANSFER PROTEIN/SEED STORAGE 2S ALBUMIN SUPERFAMILY PROTEIN"/>
    <property type="match status" value="1"/>
</dbReference>
<dbReference type="CDD" id="cd01959">
    <property type="entry name" value="nsLTP2"/>
    <property type="match status" value="1"/>
</dbReference>
<comment type="function">
    <text evidence="1">Plant non-specific lipid-transfer proteins transfer phospholipids as well as galactolipids across membranes. May play a role in wax or cutin deposition in the cell walls of expanding epidermal cells and certain secretory tissues.</text>
</comment>
<keyword evidence="4" id="KW-0732">Signal</keyword>
<dbReference type="SMART" id="SM00499">
    <property type="entry name" value="AAI"/>
    <property type="match status" value="1"/>
</dbReference>
<dbReference type="InterPro" id="IPR033872">
    <property type="entry name" value="nsLTP2"/>
</dbReference>
<feature type="chain" id="PRO_5043811130" description="Bifunctional inhibitor/plant lipid transfer protein/seed storage helical domain-containing protein" evidence="4">
    <location>
        <begin position="23"/>
        <end position="102"/>
    </location>
</feature>
<dbReference type="Proteomes" id="UP001457282">
    <property type="component" value="Unassembled WGS sequence"/>
</dbReference>
<reference evidence="6 7" key="1">
    <citation type="journal article" date="2023" name="G3 (Bethesda)">
        <title>A chromosome-length genome assembly and annotation of blackberry (Rubus argutus, cv. 'Hillquist').</title>
        <authorList>
            <person name="Bruna T."/>
            <person name="Aryal R."/>
            <person name="Dudchenko O."/>
            <person name="Sargent D.J."/>
            <person name="Mead D."/>
            <person name="Buti M."/>
            <person name="Cavallini A."/>
            <person name="Hytonen T."/>
            <person name="Andres J."/>
            <person name="Pham M."/>
            <person name="Weisz D."/>
            <person name="Mascagni F."/>
            <person name="Usai G."/>
            <person name="Natali L."/>
            <person name="Bassil N."/>
            <person name="Fernandez G.E."/>
            <person name="Lomsadze A."/>
            <person name="Armour M."/>
            <person name="Olukolu B."/>
            <person name="Poorten T."/>
            <person name="Britton C."/>
            <person name="Davik J."/>
            <person name="Ashrafi H."/>
            <person name="Aiden E.L."/>
            <person name="Borodovsky M."/>
            <person name="Worthington M."/>
        </authorList>
    </citation>
    <scope>NUCLEOTIDE SEQUENCE [LARGE SCALE GENOMIC DNA]</scope>
    <source>
        <strain evidence="6">PI 553951</strain>
    </source>
</reference>
<evidence type="ECO:0000259" key="5">
    <source>
        <dbReference type="SMART" id="SM00499"/>
    </source>
</evidence>
<evidence type="ECO:0000256" key="4">
    <source>
        <dbReference type="SAM" id="SignalP"/>
    </source>
</evidence>
<dbReference type="SUPFAM" id="SSF47699">
    <property type="entry name" value="Bifunctional inhibitor/lipid-transfer protein/seed storage 2S albumin"/>
    <property type="match status" value="1"/>
</dbReference>
<organism evidence="6 7">
    <name type="scientific">Rubus argutus</name>
    <name type="common">Southern blackberry</name>
    <dbReference type="NCBI Taxonomy" id="59490"/>
    <lineage>
        <taxon>Eukaryota</taxon>
        <taxon>Viridiplantae</taxon>
        <taxon>Streptophyta</taxon>
        <taxon>Embryophyta</taxon>
        <taxon>Tracheophyta</taxon>
        <taxon>Spermatophyta</taxon>
        <taxon>Magnoliopsida</taxon>
        <taxon>eudicotyledons</taxon>
        <taxon>Gunneridae</taxon>
        <taxon>Pentapetalae</taxon>
        <taxon>rosids</taxon>
        <taxon>fabids</taxon>
        <taxon>Rosales</taxon>
        <taxon>Rosaceae</taxon>
        <taxon>Rosoideae</taxon>
        <taxon>Rosoideae incertae sedis</taxon>
        <taxon>Rubus</taxon>
    </lineage>
</organism>
<keyword evidence="3" id="KW-0446">Lipid-binding</keyword>
<evidence type="ECO:0000256" key="1">
    <source>
        <dbReference type="ARBA" id="ARBA00003211"/>
    </source>
</evidence>
<dbReference type="GO" id="GO:0008289">
    <property type="term" value="F:lipid binding"/>
    <property type="evidence" value="ECO:0007669"/>
    <property type="project" value="UniProtKB-KW"/>
</dbReference>
<accession>A0AAW1YR78</accession>
<keyword evidence="7" id="KW-1185">Reference proteome</keyword>
<gene>
    <name evidence="6" type="ORF">M0R45_006682</name>
</gene>
<feature type="signal peptide" evidence="4">
    <location>
        <begin position="1"/>
        <end position="22"/>
    </location>
</feature>
<dbReference type="InterPro" id="IPR036312">
    <property type="entry name" value="Bifun_inhib/LTP/seed_sf"/>
</dbReference>
<dbReference type="Pfam" id="PF00234">
    <property type="entry name" value="Tryp_alpha_amyl"/>
    <property type="match status" value="1"/>
</dbReference>
<dbReference type="GO" id="GO:0006869">
    <property type="term" value="P:lipid transport"/>
    <property type="evidence" value="ECO:0007669"/>
    <property type="project" value="InterPro"/>
</dbReference>
<name>A0AAW1YR78_RUBAR</name>
<evidence type="ECO:0000313" key="6">
    <source>
        <dbReference type="EMBL" id="KAK9951225.1"/>
    </source>
</evidence>
<protein>
    <recommendedName>
        <fullName evidence="5">Bifunctional inhibitor/plant lipid transfer protein/seed storage helical domain-containing protein</fullName>
    </recommendedName>
</protein>
<dbReference type="Gene3D" id="1.10.110.10">
    <property type="entry name" value="Plant lipid-transfer and hydrophobic proteins"/>
    <property type="match status" value="1"/>
</dbReference>
<feature type="domain" description="Bifunctional inhibitor/plant lipid transfer protein/seed storage helical" evidence="5">
    <location>
        <begin position="37"/>
        <end position="102"/>
    </location>
</feature>
<evidence type="ECO:0000313" key="7">
    <source>
        <dbReference type="Proteomes" id="UP001457282"/>
    </source>
</evidence>